<name>A0A4Y9Z7L9_9AGAM</name>
<dbReference type="Proteomes" id="UP000298327">
    <property type="component" value="Unassembled WGS sequence"/>
</dbReference>
<sequence>MWNISNCALLSNPVVFDLVGTTQIKLPQDPPSSVTLIFAFTPAKNRGRQYGHLPRQHSTVRQHAQRQCYIKRLPFELLAQIFKLNLSVSNDQEFPRTPLEAWEIERSLWSVSHTCRSWRNTIISIPALWNAIDVFGGKSRDRSQAVRIQSHLKYSQTLPLDVAMHAITPEDLARFGALLAQTGRWRSLFLVAKRPENTTKILTMLTNFSAPFLRTLIIDCCQLDNPTKLGLGDYQERCAVARGVCPLTKNGTKPLQLQTLSVSGAQLDWRRPAFRGITHLKLTRAFDLYFNPKLNDMLDFIAASPDLKTLELECTLTCLEISFEDPRRAPPIELKKLEHLTLSAYSEDDVTEVMSNLHMPNLCMLTVTLADGDFLPLLQEMKKPYRSTGRSLLASLKGLNIVDWDCEDGNASGRALYEELQKVRVLAVGHQFGTPGKGWMEDVIALTDTYRHSAPGTFPQILPRWTMAVIWDANISKLAPLVAARIAAGFPLRKLFVQTKHELPASHVDWLVRHVDVFGTIDTVGGYSRDLPDLMKIDDAPAGSFALETLCEDAGFEILEVDQD</sequence>
<reference evidence="1 2" key="1">
    <citation type="submission" date="2019-02" db="EMBL/GenBank/DDBJ databases">
        <title>Genome sequencing of the rare red list fungi Dentipellis fragilis.</title>
        <authorList>
            <person name="Buettner E."/>
            <person name="Kellner H."/>
        </authorList>
    </citation>
    <scope>NUCLEOTIDE SEQUENCE [LARGE SCALE GENOMIC DNA]</scope>
    <source>
        <strain evidence="1 2">DSM 105465</strain>
    </source>
</reference>
<dbReference type="InterPro" id="IPR032675">
    <property type="entry name" value="LRR_dom_sf"/>
</dbReference>
<gene>
    <name evidence="1" type="ORF">EVG20_g2129</name>
</gene>
<evidence type="ECO:0000313" key="2">
    <source>
        <dbReference type="Proteomes" id="UP000298327"/>
    </source>
</evidence>
<dbReference type="EMBL" id="SEOQ01000078">
    <property type="protein sequence ID" value="TFY70866.1"/>
    <property type="molecule type" value="Genomic_DNA"/>
</dbReference>
<dbReference type="OrthoDB" id="3365698at2759"/>
<keyword evidence="2" id="KW-1185">Reference proteome</keyword>
<comment type="caution">
    <text evidence="1">The sequence shown here is derived from an EMBL/GenBank/DDBJ whole genome shotgun (WGS) entry which is preliminary data.</text>
</comment>
<dbReference type="Gene3D" id="3.80.10.10">
    <property type="entry name" value="Ribonuclease Inhibitor"/>
    <property type="match status" value="1"/>
</dbReference>
<dbReference type="AlphaFoldDB" id="A0A4Y9Z7L9"/>
<proteinExistence type="predicted"/>
<dbReference type="SUPFAM" id="SSF52047">
    <property type="entry name" value="RNI-like"/>
    <property type="match status" value="1"/>
</dbReference>
<protein>
    <submittedName>
        <fullName evidence="1">Uncharacterized protein</fullName>
    </submittedName>
</protein>
<evidence type="ECO:0000313" key="1">
    <source>
        <dbReference type="EMBL" id="TFY70866.1"/>
    </source>
</evidence>
<accession>A0A4Y9Z7L9</accession>
<organism evidence="1 2">
    <name type="scientific">Dentipellis fragilis</name>
    <dbReference type="NCBI Taxonomy" id="205917"/>
    <lineage>
        <taxon>Eukaryota</taxon>
        <taxon>Fungi</taxon>
        <taxon>Dikarya</taxon>
        <taxon>Basidiomycota</taxon>
        <taxon>Agaricomycotina</taxon>
        <taxon>Agaricomycetes</taxon>
        <taxon>Russulales</taxon>
        <taxon>Hericiaceae</taxon>
        <taxon>Dentipellis</taxon>
    </lineage>
</organism>